<proteinExistence type="predicted"/>
<dbReference type="KEGG" id="ahg:AHOG_22180"/>
<dbReference type="EMBL" id="CP022521">
    <property type="protein sequence ID" value="ASO22051.1"/>
    <property type="molecule type" value="Genomic_DNA"/>
</dbReference>
<organism evidence="2 3">
    <name type="scientific">Actinoalloteichus hoggarensis</name>
    <dbReference type="NCBI Taxonomy" id="1470176"/>
    <lineage>
        <taxon>Bacteria</taxon>
        <taxon>Bacillati</taxon>
        <taxon>Actinomycetota</taxon>
        <taxon>Actinomycetes</taxon>
        <taxon>Pseudonocardiales</taxon>
        <taxon>Pseudonocardiaceae</taxon>
        <taxon>Actinoalloteichus</taxon>
    </lineage>
</organism>
<gene>
    <name evidence="2" type="ORF">AHOG_22180</name>
</gene>
<evidence type="ECO:0000313" key="3">
    <source>
        <dbReference type="Proteomes" id="UP000204221"/>
    </source>
</evidence>
<name>A0A221W8Q1_9PSEU</name>
<dbReference type="Pfam" id="PF09250">
    <property type="entry name" value="Prim-Pol"/>
    <property type="match status" value="1"/>
</dbReference>
<dbReference type="AlphaFoldDB" id="A0A221W8Q1"/>
<feature type="domain" description="DNA primase/polymerase bifunctional N-terminal" evidence="1">
    <location>
        <begin position="21"/>
        <end position="174"/>
    </location>
</feature>
<evidence type="ECO:0000313" key="2">
    <source>
        <dbReference type="EMBL" id="ASO22051.1"/>
    </source>
</evidence>
<reference evidence="2 3" key="1">
    <citation type="submission" date="2017-07" db="EMBL/GenBank/DDBJ databases">
        <title>Complete genome sequence of Actinoalloteichus hoggarensis DSM 45943, type strain of Actinoalloteichus hoggarensis.</title>
        <authorList>
            <person name="Ruckert C."/>
            <person name="Nouioui I."/>
            <person name="Willmese J."/>
            <person name="van Wezel G."/>
            <person name="Klenk H.-P."/>
            <person name="Kalinowski J."/>
            <person name="Zotchev S.B."/>
        </authorList>
    </citation>
    <scope>NUCLEOTIDE SEQUENCE [LARGE SCALE GENOMIC DNA]</scope>
    <source>
        <strain evidence="2 3">DSM 45943</strain>
    </source>
</reference>
<dbReference type="InterPro" id="IPR015330">
    <property type="entry name" value="DNA_primase/pol_bifunc_N"/>
</dbReference>
<protein>
    <recommendedName>
        <fullName evidence="1">DNA primase/polymerase bifunctional N-terminal domain-containing protein</fullName>
    </recommendedName>
</protein>
<accession>A0A221W8Q1</accession>
<keyword evidence="3" id="KW-1185">Reference proteome</keyword>
<sequence length="201" mass="22020">MPRRGRRRRKTPVAIALKRAAVAYAGYGWRVLPGARWNGTKYFRPDSGLRVPGLLPVVPRTEATSRHSQIERWWTAAPFSVLLAAGCGFAAISVPAELGVAAARFSVFRDAPTPTLVHPEGRILFLIEPIPALRLELRSFRSVFLLKPGAVFPAPPTTTGVGPVRWWFPPDACPIMLGSSRVVQEALCQAISAVRWSRAST</sequence>
<dbReference type="Proteomes" id="UP000204221">
    <property type="component" value="Chromosome"/>
</dbReference>
<evidence type="ECO:0000259" key="1">
    <source>
        <dbReference type="Pfam" id="PF09250"/>
    </source>
</evidence>